<reference evidence="2 3" key="1">
    <citation type="journal article" date="2011" name="PLoS Genet.">
        <title>Genomic analysis of the necrotrophic fungal pathogens Sclerotinia sclerotiorum and Botrytis cinerea.</title>
        <authorList>
            <person name="Amselem J."/>
            <person name="Cuomo C.A."/>
            <person name="van Kan J.A."/>
            <person name="Viaud M."/>
            <person name="Benito E.P."/>
            <person name="Couloux A."/>
            <person name="Coutinho P.M."/>
            <person name="de Vries R.P."/>
            <person name="Dyer P.S."/>
            <person name="Fillinger S."/>
            <person name="Fournier E."/>
            <person name="Gout L."/>
            <person name="Hahn M."/>
            <person name="Kohn L."/>
            <person name="Lapalu N."/>
            <person name="Plummer K.M."/>
            <person name="Pradier J.M."/>
            <person name="Quevillon E."/>
            <person name="Sharon A."/>
            <person name="Simon A."/>
            <person name="ten Have A."/>
            <person name="Tudzynski B."/>
            <person name="Tudzynski P."/>
            <person name="Wincker P."/>
            <person name="Andrew M."/>
            <person name="Anthouard V."/>
            <person name="Beever R.E."/>
            <person name="Beffa R."/>
            <person name="Benoit I."/>
            <person name="Bouzid O."/>
            <person name="Brault B."/>
            <person name="Chen Z."/>
            <person name="Choquer M."/>
            <person name="Collemare J."/>
            <person name="Cotton P."/>
            <person name="Danchin E.G."/>
            <person name="Da Silva C."/>
            <person name="Gautier A."/>
            <person name="Giraud C."/>
            <person name="Giraud T."/>
            <person name="Gonzalez C."/>
            <person name="Grossetete S."/>
            <person name="Guldener U."/>
            <person name="Henrissat B."/>
            <person name="Howlett B.J."/>
            <person name="Kodira C."/>
            <person name="Kretschmer M."/>
            <person name="Lappartient A."/>
            <person name="Leroch M."/>
            <person name="Levis C."/>
            <person name="Mauceli E."/>
            <person name="Neuveglise C."/>
            <person name="Oeser B."/>
            <person name="Pearson M."/>
            <person name="Poulain J."/>
            <person name="Poussereau N."/>
            <person name="Quesneville H."/>
            <person name="Rascle C."/>
            <person name="Schumacher J."/>
            <person name="Segurens B."/>
            <person name="Sexton A."/>
            <person name="Silva E."/>
            <person name="Sirven C."/>
            <person name="Soanes D.M."/>
            <person name="Talbot N.J."/>
            <person name="Templeton M."/>
            <person name="Yandava C."/>
            <person name="Yarden O."/>
            <person name="Zeng Q."/>
            <person name="Rollins J.A."/>
            <person name="Lebrun M.H."/>
            <person name="Dickman M."/>
        </authorList>
    </citation>
    <scope>NUCLEOTIDE SEQUENCE [LARGE SCALE GENOMIC DNA]</scope>
    <source>
        <strain evidence="2 3">B05.10</strain>
    </source>
</reference>
<keyword evidence="3" id="KW-1185">Reference proteome</keyword>
<organism evidence="2 3">
    <name type="scientific">Botryotinia fuckeliana (strain B05.10)</name>
    <name type="common">Noble rot fungus</name>
    <name type="synonym">Botrytis cinerea</name>
    <dbReference type="NCBI Taxonomy" id="332648"/>
    <lineage>
        <taxon>Eukaryota</taxon>
        <taxon>Fungi</taxon>
        <taxon>Dikarya</taxon>
        <taxon>Ascomycota</taxon>
        <taxon>Pezizomycotina</taxon>
        <taxon>Leotiomycetes</taxon>
        <taxon>Helotiales</taxon>
        <taxon>Sclerotiniaceae</taxon>
        <taxon>Botrytis</taxon>
    </lineage>
</organism>
<accession>A0A384JXG0</accession>
<evidence type="ECO:0000313" key="2">
    <source>
        <dbReference type="EMBL" id="ATZ55211.1"/>
    </source>
</evidence>
<evidence type="ECO:0000256" key="1">
    <source>
        <dbReference type="SAM" id="SignalP"/>
    </source>
</evidence>
<reference evidence="2 3" key="3">
    <citation type="journal article" date="2017" name="Mol. Plant Pathol.">
        <title>A gapless genome sequence of the fungus Botrytis cinerea.</title>
        <authorList>
            <person name="Van Kan J.A."/>
            <person name="Stassen J.H."/>
            <person name="Mosbach A."/>
            <person name="Van Der Lee T.A."/>
            <person name="Faino L."/>
            <person name="Farmer A.D."/>
            <person name="Papasotiriou D.G."/>
            <person name="Zhou S."/>
            <person name="Seidl M.F."/>
            <person name="Cottam E."/>
            <person name="Edel D."/>
            <person name="Hahn M."/>
            <person name="Schwartz D.C."/>
            <person name="Dietrich R.A."/>
            <person name="Widdison S."/>
            <person name="Scalliet G."/>
        </authorList>
    </citation>
    <scope>NUCLEOTIDE SEQUENCE [LARGE SCALE GENOMIC DNA]</scope>
    <source>
        <strain evidence="2 3">B05.10</strain>
    </source>
</reference>
<dbReference type="VEuPathDB" id="FungiDB:Bcin11g04930"/>
<gene>
    <name evidence="2" type="primary">Bcmsc1</name>
    <name evidence="2" type="ORF">BCIN_11g04930</name>
</gene>
<protein>
    <submittedName>
        <fullName evidence="2">Bcmsc1</fullName>
    </submittedName>
</protein>
<name>A0A384JXG0_BOTFB</name>
<keyword evidence="1" id="KW-0732">Signal</keyword>
<dbReference type="Pfam" id="PF10281">
    <property type="entry name" value="Ish1"/>
    <property type="match status" value="7"/>
</dbReference>
<feature type="signal peptide" evidence="1">
    <location>
        <begin position="1"/>
        <end position="19"/>
    </location>
</feature>
<dbReference type="AlphaFoldDB" id="A0A384JXG0"/>
<dbReference type="Proteomes" id="UP000001798">
    <property type="component" value="Chromosome 11"/>
</dbReference>
<dbReference type="InterPro" id="IPR018803">
    <property type="entry name" value="Ish1/Msc1-like"/>
</dbReference>
<dbReference type="OrthoDB" id="2527403at2759"/>
<proteinExistence type="predicted"/>
<feature type="chain" id="PRO_5016847083" evidence="1">
    <location>
        <begin position="20"/>
        <end position="576"/>
    </location>
</feature>
<evidence type="ECO:0000313" key="3">
    <source>
        <dbReference type="Proteomes" id="UP000001798"/>
    </source>
</evidence>
<sequence>MKFFTKLLVLSLAAEVTVASSWFSKAVYNKWHETELERWLSDNNVPYPSPADRKDLENLVKENWQSKVASPYNDWDTKQLNSYLKQKGVETKETAEANKDGLISQVKTYWYEAEDKAEDAWSNVRDWVFDSWTDSQLMAFADYHHIPVPHPRKRDSLLQKVRSSYDSIAKKAGETAAYPGNWLYGTWSESDLKEFLDTHGIPAPQPSTRDKLIASVRRNARVASLKTADLQASASASAAAATETLSEQLLSAWSDSQIKEWADKNGIKVPQGSKRNELLAIARKHKAQLVGDTAAASAKSFASKASSSGASAFGAATSSAGNQYAKATDDAQLKAEDAFNAAIGSWSESRLKAYLDARGVPVPSSGKKDDIIAAVRLHKHKAATGWSAWTFDTWTLDNLKAYLASSGDAAAKKAAEKSGATRDELVRAAQDSYAQASKSSGVAYASVTSYLTQQTDAAKDATFETWSDSDLKAYLDSYGVPVPQGSTKNELVAYVRNQANYFKYGTTTPQGTLWAKLSNGAQWLINQLSIGAASGKQQAAYQGEKAADAVKEGATYATNRAGEAAQKAGHAIKEEL</sequence>
<dbReference type="GeneID" id="5439036"/>
<dbReference type="KEGG" id="bfu:BCIN_11g04930"/>
<reference evidence="2 3" key="2">
    <citation type="journal article" date="2012" name="Eukaryot. Cell">
        <title>Genome update of Botrytis cinerea strains B05.10 and T4.</title>
        <authorList>
            <person name="Staats M."/>
            <person name="van Kan J.A."/>
        </authorList>
    </citation>
    <scope>NUCLEOTIDE SEQUENCE [LARGE SCALE GENOMIC DNA]</scope>
    <source>
        <strain evidence="2 3">B05.10</strain>
    </source>
</reference>
<dbReference type="OMA" id="WTFDTWN"/>
<dbReference type="RefSeq" id="XP_001558426.1">
    <property type="nucleotide sequence ID" value="XM_001558376.2"/>
</dbReference>
<dbReference type="EMBL" id="CP009815">
    <property type="protein sequence ID" value="ATZ55211.1"/>
    <property type="molecule type" value="Genomic_DNA"/>
</dbReference>